<evidence type="ECO:0000313" key="3">
    <source>
        <dbReference type="EMBL" id="AXW85674.1"/>
    </source>
</evidence>
<sequence>MENLKFFKSFPVNNDSKPLILCFPHAGGNSEDYLKWQEFLELDATLMAMCLPGTGRRFSEKYPSSVESLTEEIAKNIDRSGINNYYLFGHSMGAILAYEVALKVRASPKGLIVSSSAAPAGVPSSRVLKMNAMSDQEFSKEILFFNGMEEGAITEELISFFLKKIRKDFELIGRYKYQPKNKLSIPIYSVVGDNDSHVSLEAITQWKKVTTTEYKNHIVPGNHFYFNENPELIASVIRDCISSENNSEIFHQSLII</sequence>
<organism evidence="3 4">
    <name type="scientific">Lonsdalea britannica</name>
    <dbReference type="NCBI Taxonomy" id="1082704"/>
    <lineage>
        <taxon>Bacteria</taxon>
        <taxon>Pseudomonadati</taxon>
        <taxon>Pseudomonadota</taxon>
        <taxon>Gammaproteobacteria</taxon>
        <taxon>Enterobacterales</taxon>
        <taxon>Pectobacteriaceae</taxon>
        <taxon>Lonsdalea</taxon>
    </lineage>
</organism>
<evidence type="ECO:0000313" key="4">
    <source>
        <dbReference type="Proteomes" id="UP000263881"/>
    </source>
</evidence>
<reference evidence="3 4" key="1">
    <citation type="submission" date="2017-08" db="EMBL/GenBank/DDBJ databases">
        <title>Comparative genomics of bacteria isolated from necrotic lesions of AOD affected trees.</title>
        <authorList>
            <person name="Doonan J."/>
            <person name="Denman S."/>
            <person name="McDonald J.E."/>
        </authorList>
    </citation>
    <scope>NUCLEOTIDE SEQUENCE [LARGE SCALE GENOMIC DNA]</scope>
    <source>
        <strain evidence="3 4">477</strain>
    </source>
</reference>
<name>A0AAD0SDW2_9GAMM</name>
<dbReference type="GO" id="GO:0008610">
    <property type="term" value="P:lipid biosynthetic process"/>
    <property type="evidence" value="ECO:0007669"/>
    <property type="project" value="TreeGrafter"/>
</dbReference>
<dbReference type="PANTHER" id="PTHR11487">
    <property type="entry name" value="THIOESTERASE"/>
    <property type="match status" value="1"/>
</dbReference>
<dbReference type="InterPro" id="IPR029058">
    <property type="entry name" value="AB_hydrolase_fold"/>
</dbReference>
<protein>
    <submittedName>
        <fullName evidence="3">Thioesterase</fullName>
    </submittedName>
</protein>
<keyword evidence="4" id="KW-1185">Reference proteome</keyword>
<feature type="domain" description="Thioesterase" evidence="2">
    <location>
        <begin position="20"/>
        <end position="238"/>
    </location>
</feature>
<dbReference type="AlphaFoldDB" id="A0AAD0SDW2"/>
<accession>A0AAD0SDW2</accession>
<dbReference type="SUPFAM" id="SSF53474">
    <property type="entry name" value="alpha/beta-Hydrolases"/>
    <property type="match status" value="1"/>
</dbReference>
<gene>
    <name evidence="3" type="ORF">CKQ53_00825</name>
</gene>
<dbReference type="InterPro" id="IPR001031">
    <property type="entry name" value="Thioesterase"/>
</dbReference>
<dbReference type="InterPro" id="IPR012223">
    <property type="entry name" value="TEII"/>
</dbReference>
<evidence type="ECO:0000259" key="2">
    <source>
        <dbReference type="Pfam" id="PF00975"/>
    </source>
</evidence>
<evidence type="ECO:0000256" key="1">
    <source>
        <dbReference type="ARBA" id="ARBA00007169"/>
    </source>
</evidence>
<dbReference type="KEGG" id="lbq:CKQ53_00825"/>
<dbReference type="PANTHER" id="PTHR11487:SF0">
    <property type="entry name" value="S-ACYL FATTY ACID SYNTHASE THIOESTERASE, MEDIUM CHAIN"/>
    <property type="match status" value="1"/>
</dbReference>
<comment type="similarity">
    <text evidence="1">Belongs to the thioesterase family.</text>
</comment>
<dbReference type="RefSeq" id="WP_094118386.1">
    <property type="nucleotide sequence ID" value="NZ_CP023009.1"/>
</dbReference>
<dbReference type="Gene3D" id="3.40.50.1820">
    <property type="entry name" value="alpha/beta hydrolase"/>
    <property type="match status" value="1"/>
</dbReference>
<dbReference type="Pfam" id="PF00975">
    <property type="entry name" value="Thioesterase"/>
    <property type="match status" value="1"/>
</dbReference>
<dbReference type="EMBL" id="CP023009">
    <property type="protein sequence ID" value="AXW85674.1"/>
    <property type="molecule type" value="Genomic_DNA"/>
</dbReference>
<dbReference type="Proteomes" id="UP000263881">
    <property type="component" value="Chromosome"/>
</dbReference>
<proteinExistence type="inferred from homology"/>